<dbReference type="GO" id="GO:0005634">
    <property type="term" value="C:nucleus"/>
    <property type="evidence" value="ECO:0007669"/>
    <property type="project" value="UniProtKB-SubCell"/>
</dbReference>
<dbReference type="FunFam" id="3.30.420.10:FF:000080">
    <property type="entry name" value="Small RNA degrading nuclease 3"/>
    <property type="match status" value="1"/>
</dbReference>
<dbReference type="InterPro" id="IPR013520">
    <property type="entry name" value="Ribonucl_H"/>
</dbReference>
<keyword evidence="3" id="KW-0540">Nuclease</keyword>
<dbReference type="GO" id="GO:0004527">
    <property type="term" value="F:exonuclease activity"/>
    <property type="evidence" value="ECO:0007669"/>
    <property type="project" value="UniProtKB-KW"/>
</dbReference>
<name>A0AAV5MWR6_9ROSI</name>
<gene>
    <name evidence="9" type="ORF">SLEP1_g59942</name>
</gene>
<dbReference type="PANTHER" id="PTHR12801">
    <property type="entry name" value="RNA EXONUCLEASE REXO1 / RECO3 FAMILY MEMBER-RELATED"/>
    <property type="match status" value="1"/>
</dbReference>
<dbReference type="EMBL" id="BPVZ01001347">
    <property type="protein sequence ID" value="GKV53414.1"/>
    <property type="molecule type" value="Genomic_DNA"/>
</dbReference>
<dbReference type="SUPFAM" id="SSF53098">
    <property type="entry name" value="Ribonuclease H-like"/>
    <property type="match status" value="1"/>
</dbReference>
<evidence type="ECO:0000256" key="4">
    <source>
        <dbReference type="ARBA" id="ARBA00022801"/>
    </source>
</evidence>
<dbReference type="InterPro" id="IPR047021">
    <property type="entry name" value="REXO1/3/4-like"/>
</dbReference>
<evidence type="ECO:0000259" key="8">
    <source>
        <dbReference type="SMART" id="SM00479"/>
    </source>
</evidence>
<evidence type="ECO:0000256" key="3">
    <source>
        <dbReference type="ARBA" id="ARBA00022722"/>
    </source>
</evidence>
<comment type="similarity">
    <text evidence="2">Belongs to the REXO1/REXO3 family.</text>
</comment>
<dbReference type="Gene3D" id="3.30.420.10">
    <property type="entry name" value="Ribonuclease H-like superfamily/Ribonuclease H"/>
    <property type="match status" value="1"/>
</dbReference>
<dbReference type="PANTHER" id="PTHR12801:SF115">
    <property type="entry name" value="FI18136P1-RELATED"/>
    <property type="match status" value="1"/>
</dbReference>
<dbReference type="InterPro" id="IPR034922">
    <property type="entry name" value="REX1-like_exo"/>
</dbReference>
<dbReference type="InterPro" id="IPR036397">
    <property type="entry name" value="RNaseH_sf"/>
</dbReference>
<comment type="subcellular location">
    <subcellularLocation>
        <location evidence="1">Nucleus</location>
    </subcellularLocation>
</comment>
<protein>
    <recommendedName>
        <fullName evidence="8">Exonuclease domain-containing protein</fullName>
    </recommendedName>
</protein>
<keyword evidence="6" id="KW-0539">Nucleus</keyword>
<dbReference type="CDD" id="cd06145">
    <property type="entry name" value="REX1_like"/>
    <property type="match status" value="1"/>
</dbReference>
<organism evidence="9 10">
    <name type="scientific">Rubroshorea leprosula</name>
    <dbReference type="NCBI Taxonomy" id="152421"/>
    <lineage>
        <taxon>Eukaryota</taxon>
        <taxon>Viridiplantae</taxon>
        <taxon>Streptophyta</taxon>
        <taxon>Embryophyta</taxon>
        <taxon>Tracheophyta</taxon>
        <taxon>Spermatophyta</taxon>
        <taxon>Magnoliopsida</taxon>
        <taxon>eudicotyledons</taxon>
        <taxon>Gunneridae</taxon>
        <taxon>Pentapetalae</taxon>
        <taxon>rosids</taxon>
        <taxon>malvids</taxon>
        <taxon>Malvales</taxon>
        <taxon>Dipterocarpaceae</taxon>
        <taxon>Rubroshorea</taxon>
    </lineage>
</organism>
<comment type="function">
    <text evidence="7">3'-5' exonuclease degrading single-stranded small RNAs.</text>
</comment>
<evidence type="ECO:0000313" key="9">
    <source>
        <dbReference type="EMBL" id="GKV53414.1"/>
    </source>
</evidence>
<proteinExistence type="inferred from homology"/>
<evidence type="ECO:0000256" key="6">
    <source>
        <dbReference type="ARBA" id="ARBA00023242"/>
    </source>
</evidence>
<dbReference type="Pfam" id="PF00929">
    <property type="entry name" value="RNase_T"/>
    <property type="match status" value="1"/>
</dbReference>
<reference evidence="9 10" key="1">
    <citation type="journal article" date="2021" name="Commun. Biol.">
        <title>The genome of Shorea leprosula (Dipterocarpaceae) highlights the ecological relevance of drought in aseasonal tropical rainforests.</title>
        <authorList>
            <person name="Ng K.K.S."/>
            <person name="Kobayashi M.J."/>
            <person name="Fawcett J.A."/>
            <person name="Hatakeyama M."/>
            <person name="Paape T."/>
            <person name="Ng C.H."/>
            <person name="Ang C.C."/>
            <person name="Tnah L.H."/>
            <person name="Lee C.T."/>
            <person name="Nishiyama T."/>
            <person name="Sese J."/>
            <person name="O'Brien M.J."/>
            <person name="Copetti D."/>
            <person name="Mohd Noor M.I."/>
            <person name="Ong R.C."/>
            <person name="Putra M."/>
            <person name="Sireger I.Z."/>
            <person name="Indrioko S."/>
            <person name="Kosugi Y."/>
            <person name="Izuno A."/>
            <person name="Isagi Y."/>
            <person name="Lee S.L."/>
            <person name="Shimizu K.K."/>
        </authorList>
    </citation>
    <scope>NUCLEOTIDE SEQUENCE [LARGE SCALE GENOMIC DNA]</scope>
    <source>
        <strain evidence="9">214</strain>
    </source>
</reference>
<evidence type="ECO:0000256" key="7">
    <source>
        <dbReference type="ARBA" id="ARBA00053817"/>
    </source>
</evidence>
<accession>A0AAV5MWR6</accession>
<keyword evidence="10" id="KW-1185">Reference proteome</keyword>
<feature type="domain" description="Exonuclease" evidence="8">
    <location>
        <begin position="142"/>
        <end position="303"/>
    </location>
</feature>
<evidence type="ECO:0000313" key="10">
    <source>
        <dbReference type="Proteomes" id="UP001054252"/>
    </source>
</evidence>
<dbReference type="InterPro" id="IPR012337">
    <property type="entry name" value="RNaseH-like_sf"/>
</dbReference>
<evidence type="ECO:0000256" key="1">
    <source>
        <dbReference type="ARBA" id="ARBA00004123"/>
    </source>
</evidence>
<keyword evidence="5" id="KW-0269">Exonuclease</keyword>
<sequence>MGEKLAIAEKKVVVELVKLAQKRGLKGNKGSWKEFLDTHDRKLAYSLSDPSKRTIQILVSFLRTFDSEQWMIFDRFLQSQSNRQLVDQFRKESPDSESPEQRLVRLTVEHPLYPLDYTFPSLEEGWVITELPEKSEVLRSNEMLAVDCEMVLCEDGTEGLVKVCVVDCNLEVKLNNLVNPNKPVADYRTDITGILAGDLDGVTCSLADIQKHIKKLLSHGAILVGHGLNNDLQALKLEHARVIDTSYIFKFHNAPTQRRPSLSNLSKAILGYEVREQGAAHNCLDDACAAMKLVLSQLKHGDGILLVHQDVPKAETAKLLLHRIPINIPREELYRIIPQNVKIELKKREGGFIYPHVLKCKGKC</sequence>
<evidence type="ECO:0000256" key="5">
    <source>
        <dbReference type="ARBA" id="ARBA00022839"/>
    </source>
</evidence>
<evidence type="ECO:0000256" key="2">
    <source>
        <dbReference type="ARBA" id="ARBA00006357"/>
    </source>
</evidence>
<dbReference type="SMART" id="SM00479">
    <property type="entry name" value="EXOIII"/>
    <property type="match status" value="1"/>
</dbReference>
<dbReference type="Proteomes" id="UP001054252">
    <property type="component" value="Unassembled WGS sequence"/>
</dbReference>
<dbReference type="AlphaFoldDB" id="A0AAV5MWR6"/>
<dbReference type="GO" id="GO:0003676">
    <property type="term" value="F:nucleic acid binding"/>
    <property type="evidence" value="ECO:0007669"/>
    <property type="project" value="InterPro"/>
</dbReference>
<keyword evidence="4" id="KW-0378">Hydrolase</keyword>
<comment type="caution">
    <text evidence="9">The sequence shown here is derived from an EMBL/GenBank/DDBJ whole genome shotgun (WGS) entry which is preliminary data.</text>
</comment>